<proteinExistence type="predicted"/>
<evidence type="ECO:0000313" key="1">
    <source>
        <dbReference type="EMBL" id="PVD23559.1"/>
    </source>
</evidence>
<comment type="caution">
    <text evidence="1">The sequence shown here is derived from an EMBL/GenBank/DDBJ whole genome shotgun (WGS) entry which is preliminary data.</text>
</comment>
<evidence type="ECO:0000313" key="2">
    <source>
        <dbReference type="Proteomes" id="UP000245119"/>
    </source>
</evidence>
<dbReference type="Proteomes" id="UP000245119">
    <property type="component" value="Linkage Group LG10"/>
</dbReference>
<gene>
    <name evidence="1" type="ORF">C0Q70_16831</name>
</gene>
<dbReference type="EMBL" id="PZQS01000010">
    <property type="protein sequence ID" value="PVD23559.1"/>
    <property type="molecule type" value="Genomic_DNA"/>
</dbReference>
<organism evidence="1 2">
    <name type="scientific">Pomacea canaliculata</name>
    <name type="common">Golden apple snail</name>
    <dbReference type="NCBI Taxonomy" id="400727"/>
    <lineage>
        <taxon>Eukaryota</taxon>
        <taxon>Metazoa</taxon>
        <taxon>Spiralia</taxon>
        <taxon>Lophotrochozoa</taxon>
        <taxon>Mollusca</taxon>
        <taxon>Gastropoda</taxon>
        <taxon>Caenogastropoda</taxon>
        <taxon>Architaenioglossa</taxon>
        <taxon>Ampullarioidea</taxon>
        <taxon>Ampullariidae</taxon>
        <taxon>Pomacea</taxon>
    </lineage>
</organism>
<name>A0A2T7NQW0_POMCA</name>
<reference evidence="1 2" key="1">
    <citation type="submission" date="2018-04" db="EMBL/GenBank/DDBJ databases">
        <title>The genome of golden apple snail Pomacea canaliculata provides insight into stress tolerance and invasive adaptation.</title>
        <authorList>
            <person name="Liu C."/>
            <person name="Liu B."/>
            <person name="Ren Y."/>
            <person name="Zhang Y."/>
            <person name="Wang H."/>
            <person name="Li S."/>
            <person name="Jiang F."/>
            <person name="Yin L."/>
            <person name="Zhang G."/>
            <person name="Qian W."/>
            <person name="Fan W."/>
        </authorList>
    </citation>
    <scope>NUCLEOTIDE SEQUENCE [LARGE SCALE GENOMIC DNA]</scope>
    <source>
        <strain evidence="1">SZHN2017</strain>
        <tissue evidence="1">Muscle</tissue>
    </source>
</reference>
<protein>
    <submittedName>
        <fullName evidence="1">Uncharacterized protein</fullName>
    </submittedName>
</protein>
<dbReference type="AlphaFoldDB" id="A0A2T7NQW0"/>
<keyword evidence="2" id="KW-1185">Reference proteome</keyword>
<accession>A0A2T7NQW0</accession>
<sequence>MAAGWNKAAYNGGAIIRGLSMHIKRIALCRVSFCVLTYNNKQQQGAIYNSTSKTRLASPLLLKIQRSEIHIETLGQNNISPLSLLLHQQGRPLVTEDINRPTNKRSWSSQRYQCMSTVSLFSGKYTTLEKSPSIHSPEL</sequence>